<dbReference type="KEGG" id="vg:26643272"/>
<gene>
    <name evidence="1" type="ORF">MaMVDC_94</name>
</gene>
<dbReference type="GeneID" id="26643272"/>
<organism evidence="1 2">
    <name type="scientific">Microcystis phage MaMV-DC</name>
    <dbReference type="NCBI Taxonomy" id="1357715"/>
    <lineage>
        <taxon>Viruses</taxon>
        <taxon>Duplodnaviria</taxon>
        <taxon>Heunggongvirae</taxon>
        <taxon>Uroviricota</taxon>
        <taxon>Caudoviricetes</taxon>
        <taxon>Fukuivirus</taxon>
        <taxon>Fukuivirus MVDC</taxon>
    </lineage>
</organism>
<accession>A0A075BU47</accession>
<name>A0A075BU47_9CAUD</name>
<reference evidence="1 2" key="1">
    <citation type="submission" date="2013-07" db="EMBL/GenBank/DDBJ databases">
        <title>Sequencing and analysis of the complete genome of Microcystis aeruginosa phage MaMV-DC.</title>
        <authorList>
            <person name="Ou T."/>
            <person name="Li S.H."/>
            <person name="Zhang Q.Y."/>
        </authorList>
    </citation>
    <scope>NUCLEOTIDE SEQUENCE [LARGE SCALE GENOMIC DNA]</scope>
</reference>
<dbReference type="Proteomes" id="UP000028567">
    <property type="component" value="Segment"/>
</dbReference>
<proteinExistence type="predicted"/>
<evidence type="ECO:0000313" key="1">
    <source>
        <dbReference type="EMBL" id="AGR48659.1"/>
    </source>
</evidence>
<evidence type="ECO:0000313" key="2">
    <source>
        <dbReference type="Proteomes" id="UP000028567"/>
    </source>
</evidence>
<dbReference type="RefSeq" id="YP_009217778.1">
    <property type="nucleotide sequence ID" value="NC_029002.1"/>
</dbReference>
<dbReference type="EMBL" id="KF356199">
    <property type="protein sequence ID" value="AGR48659.1"/>
    <property type="molecule type" value="Genomic_DNA"/>
</dbReference>
<protein>
    <submittedName>
        <fullName evidence="1">Uncharacterized protein</fullName>
    </submittedName>
</protein>
<sequence>MRPKTPAAVITLATAVSDIQPILFGTQTCATDINKSRWTVRAVDVIINADNWNINRARVTLTVPDAPGLLPALPDVSKYRGGRYPYLSEEDEIRIYMGMVGSDKQVLDISNLSDIPFPIPDTDMKPKEGATLFPVFWGFIEKVEVTADANTGVQVVLSCQDRMRLLHNTRVLSNPDTLFSAPTPEQKGDRALILRKILNFAVGYSPIETESGPQVASCWKEFKEGMTVRGYDIGADGKIEYLFANKLIAGDASNSEVKIIQDMNKLTPGEELVDAPRWTRAAMFTPMSPGGNPRTHIWLQRPPIEQGQNRGVFNFINESPADIIQAAFLLKEERVVDASFSHINGDFIIAPNSGDTSGFQDPNRLYRTYFFRSLPAGLNICPDERQRILSMRVVSSSIATTNRFIVTDDGGNGASDSFNDAIEVTLQATPYKYANRKPPIACRATVVEDKNLSAYTDAGISKETGALLVGLGMARRTSRDISTIQITIVGDPTWYPNEMFQVYNTLIHDRQIISAYDSIAEESTMHATKKKLSELSARMREHVASSPSARAVPFPDGSDILTRYVGAHVNATDDNYADPNSGRIVSNVDADLANAVLPKYKVRSIRHKLTHRDYTTTIQGSAD</sequence>
<keyword evidence="2" id="KW-1185">Reference proteome</keyword>